<evidence type="ECO:0000313" key="2">
    <source>
        <dbReference type="EMBL" id="PRY39688.1"/>
    </source>
</evidence>
<dbReference type="InterPro" id="IPR036291">
    <property type="entry name" value="NAD(P)-bd_dom_sf"/>
</dbReference>
<dbReference type="Gene3D" id="3.40.50.720">
    <property type="entry name" value="NAD(P)-binding Rossmann-like Domain"/>
    <property type="match status" value="1"/>
</dbReference>
<dbReference type="InterPro" id="IPR051604">
    <property type="entry name" value="Ergot_Alk_Oxidoreductase"/>
</dbReference>
<dbReference type="RefSeq" id="WP_106189604.1">
    <property type="nucleotide sequence ID" value="NZ_PVTF01000007.1"/>
</dbReference>
<dbReference type="Pfam" id="PF13460">
    <property type="entry name" value="NAD_binding_10"/>
    <property type="match status" value="1"/>
</dbReference>
<dbReference type="EMBL" id="PVTF01000007">
    <property type="protein sequence ID" value="PRY39688.1"/>
    <property type="molecule type" value="Genomic_DNA"/>
</dbReference>
<protein>
    <submittedName>
        <fullName evidence="2">Uncharacterized protein YbjT (DUF2867 family)</fullName>
    </submittedName>
</protein>
<feature type="domain" description="NAD(P)-binding" evidence="1">
    <location>
        <begin position="7"/>
        <end position="180"/>
    </location>
</feature>
<organism evidence="2 3">
    <name type="scientific">Umezawaea tangerina</name>
    <dbReference type="NCBI Taxonomy" id="84725"/>
    <lineage>
        <taxon>Bacteria</taxon>
        <taxon>Bacillati</taxon>
        <taxon>Actinomycetota</taxon>
        <taxon>Actinomycetes</taxon>
        <taxon>Pseudonocardiales</taxon>
        <taxon>Pseudonocardiaceae</taxon>
        <taxon>Umezawaea</taxon>
    </lineage>
</organism>
<evidence type="ECO:0000313" key="3">
    <source>
        <dbReference type="Proteomes" id="UP000239494"/>
    </source>
</evidence>
<proteinExistence type="predicted"/>
<dbReference type="InterPro" id="IPR016040">
    <property type="entry name" value="NAD(P)-bd_dom"/>
</dbReference>
<accession>A0A2T0T1Z0</accession>
<dbReference type="OrthoDB" id="3207931at2"/>
<dbReference type="AlphaFoldDB" id="A0A2T0T1Z0"/>
<keyword evidence="3" id="KW-1185">Reference proteome</keyword>
<sequence>MEFVVLGARGNVGRHVAGGLLTAGHRVRAVGRTAPAIPGADNVAADLDHPETLPAAFEGADGAFLYGMLDPMRPYDIGKVTAAVVAAGIRHVVLLSSVSVVDPDADSPVPRVNRAIEHAVQRSGVDWTFLRPGSFATNTRTWWAESIRTDGVVRLPYPLAWSAPVHEKDIAAVAVTALTERGHSHQAYTIHGAESLTLRRQVEHIGEALGRPVRVERVSEDEGRAEVAKTMPPFVAEAIVRQWAAADGVPALTSVIAEKVTGSPAHTYAQWAVDHADDFR</sequence>
<evidence type="ECO:0000259" key="1">
    <source>
        <dbReference type="Pfam" id="PF13460"/>
    </source>
</evidence>
<gene>
    <name evidence="2" type="ORF">CLV43_107275</name>
</gene>
<reference evidence="2 3" key="1">
    <citation type="submission" date="2018-03" db="EMBL/GenBank/DDBJ databases">
        <title>Genomic Encyclopedia of Archaeal and Bacterial Type Strains, Phase II (KMG-II): from individual species to whole genera.</title>
        <authorList>
            <person name="Goeker M."/>
        </authorList>
    </citation>
    <scope>NUCLEOTIDE SEQUENCE [LARGE SCALE GENOMIC DNA]</scope>
    <source>
        <strain evidence="2 3">DSM 44720</strain>
    </source>
</reference>
<name>A0A2T0T1Z0_9PSEU</name>
<comment type="caution">
    <text evidence="2">The sequence shown here is derived from an EMBL/GenBank/DDBJ whole genome shotgun (WGS) entry which is preliminary data.</text>
</comment>
<dbReference type="PANTHER" id="PTHR43162:SF1">
    <property type="entry name" value="PRESTALK A DIFFERENTIATION PROTEIN A"/>
    <property type="match status" value="1"/>
</dbReference>
<dbReference type="SUPFAM" id="SSF51735">
    <property type="entry name" value="NAD(P)-binding Rossmann-fold domains"/>
    <property type="match status" value="1"/>
</dbReference>
<dbReference type="Proteomes" id="UP000239494">
    <property type="component" value="Unassembled WGS sequence"/>
</dbReference>
<dbReference type="PANTHER" id="PTHR43162">
    <property type="match status" value="1"/>
</dbReference>